<gene>
    <name evidence="4" type="ORF">CLV51_1011551</name>
</gene>
<dbReference type="OrthoDB" id="9808735at2"/>
<dbReference type="Pfam" id="PF00085">
    <property type="entry name" value="Thioredoxin"/>
    <property type="match status" value="1"/>
</dbReference>
<keyword evidence="5" id="KW-1185">Reference proteome</keyword>
<evidence type="ECO:0000313" key="5">
    <source>
        <dbReference type="Proteomes" id="UP000240971"/>
    </source>
</evidence>
<keyword evidence="1" id="KW-0732">Signal</keyword>
<keyword evidence="4" id="KW-0808">Transferase</keyword>
<evidence type="ECO:0000313" key="4">
    <source>
        <dbReference type="EMBL" id="PSL50207.1"/>
    </source>
</evidence>
<dbReference type="SUPFAM" id="SSF52821">
    <property type="entry name" value="Rhodanese/Cell cycle control phosphatase"/>
    <property type="match status" value="1"/>
</dbReference>
<dbReference type="InterPro" id="IPR036249">
    <property type="entry name" value="Thioredoxin-like_sf"/>
</dbReference>
<dbReference type="RefSeq" id="WP_106527372.1">
    <property type="nucleotide sequence ID" value="NZ_PYAW01000001.1"/>
</dbReference>
<dbReference type="PROSITE" id="PS50206">
    <property type="entry name" value="RHODANESE_3"/>
    <property type="match status" value="1"/>
</dbReference>
<sequence>MGKFLLAVVVMLSGSSLMAQQKQAEDAAAFEKDIQRPGIQVFDVRTAGEYNTGHLPDALQADFTKKEEFKDRVQYLDKQKPVYIYCLGGGRSSAAAKWMRENGFANVVELQGGINAWKQAGKPLQGVADNEVQLTIEEYNKAVGNKGLVLTDVGATWCPPCKQMEPILEKFFQQHKNVKKVKVDGGKDVDVMKAIRSSGLPTFIFYKDGKEIGRKQGVMELAELEKLSFPGLD</sequence>
<dbReference type="CDD" id="cd00158">
    <property type="entry name" value="RHOD"/>
    <property type="match status" value="1"/>
</dbReference>
<evidence type="ECO:0000259" key="3">
    <source>
        <dbReference type="PROSITE" id="PS51352"/>
    </source>
</evidence>
<dbReference type="Gene3D" id="3.40.250.10">
    <property type="entry name" value="Rhodanese-like domain"/>
    <property type="match status" value="1"/>
</dbReference>
<dbReference type="EMBL" id="PYAW01000001">
    <property type="protein sequence ID" value="PSL50207.1"/>
    <property type="molecule type" value="Genomic_DNA"/>
</dbReference>
<dbReference type="GO" id="GO:0016740">
    <property type="term" value="F:transferase activity"/>
    <property type="evidence" value="ECO:0007669"/>
    <property type="project" value="UniProtKB-KW"/>
</dbReference>
<dbReference type="InterPro" id="IPR052367">
    <property type="entry name" value="Thiosulfate_ST/Rhodanese-like"/>
</dbReference>
<evidence type="ECO:0000259" key="2">
    <source>
        <dbReference type="PROSITE" id="PS50206"/>
    </source>
</evidence>
<accession>A0A2P8HVF4</accession>
<organism evidence="4 5">
    <name type="scientific">Chitinophaga niastensis</name>
    <dbReference type="NCBI Taxonomy" id="536980"/>
    <lineage>
        <taxon>Bacteria</taxon>
        <taxon>Pseudomonadati</taxon>
        <taxon>Bacteroidota</taxon>
        <taxon>Chitinophagia</taxon>
        <taxon>Chitinophagales</taxon>
        <taxon>Chitinophagaceae</taxon>
        <taxon>Chitinophaga</taxon>
    </lineage>
</organism>
<dbReference type="InterPro" id="IPR013766">
    <property type="entry name" value="Thioredoxin_domain"/>
</dbReference>
<dbReference type="SMART" id="SM00450">
    <property type="entry name" value="RHOD"/>
    <property type="match status" value="1"/>
</dbReference>
<feature type="signal peptide" evidence="1">
    <location>
        <begin position="1"/>
        <end position="19"/>
    </location>
</feature>
<feature type="domain" description="Thioredoxin" evidence="3">
    <location>
        <begin position="110"/>
        <end position="233"/>
    </location>
</feature>
<dbReference type="Gene3D" id="3.40.30.10">
    <property type="entry name" value="Glutaredoxin"/>
    <property type="match status" value="1"/>
</dbReference>
<dbReference type="CDD" id="cd02947">
    <property type="entry name" value="TRX_family"/>
    <property type="match status" value="1"/>
</dbReference>
<proteinExistence type="predicted"/>
<reference evidence="4 5" key="1">
    <citation type="submission" date="2018-03" db="EMBL/GenBank/DDBJ databases">
        <title>Genomic Encyclopedia of Archaeal and Bacterial Type Strains, Phase II (KMG-II): from individual species to whole genera.</title>
        <authorList>
            <person name="Goeker M."/>
        </authorList>
    </citation>
    <scope>NUCLEOTIDE SEQUENCE [LARGE SCALE GENOMIC DNA]</scope>
    <source>
        <strain evidence="4 5">DSM 24859</strain>
    </source>
</reference>
<dbReference type="InterPro" id="IPR001763">
    <property type="entry name" value="Rhodanese-like_dom"/>
</dbReference>
<dbReference type="PROSITE" id="PS51352">
    <property type="entry name" value="THIOREDOXIN_2"/>
    <property type="match status" value="1"/>
</dbReference>
<dbReference type="InterPro" id="IPR036873">
    <property type="entry name" value="Rhodanese-like_dom_sf"/>
</dbReference>
<comment type="caution">
    <text evidence="4">The sequence shown here is derived from an EMBL/GenBank/DDBJ whole genome shotgun (WGS) entry which is preliminary data.</text>
</comment>
<dbReference type="AlphaFoldDB" id="A0A2P8HVF4"/>
<dbReference type="Pfam" id="PF00581">
    <property type="entry name" value="Rhodanese"/>
    <property type="match status" value="1"/>
</dbReference>
<protein>
    <submittedName>
        <fullName evidence="4">Rhodanese-related sulfurtransferase</fullName>
    </submittedName>
</protein>
<feature type="domain" description="Rhodanese" evidence="2">
    <location>
        <begin position="35"/>
        <end position="126"/>
    </location>
</feature>
<dbReference type="PANTHER" id="PTHR45431">
    <property type="entry name" value="RHODANESE-LIKE DOMAIN-CONTAINING PROTEIN 15, CHLOROPLASTIC"/>
    <property type="match status" value="1"/>
</dbReference>
<dbReference type="SUPFAM" id="SSF52833">
    <property type="entry name" value="Thioredoxin-like"/>
    <property type="match status" value="1"/>
</dbReference>
<dbReference type="Proteomes" id="UP000240971">
    <property type="component" value="Unassembled WGS sequence"/>
</dbReference>
<feature type="chain" id="PRO_5015118562" evidence="1">
    <location>
        <begin position="20"/>
        <end position="233"/>
    </location>
</feature>
<name>A0A2P8HVF4_CHINA</name>
<dbReference type="PANTHER" id="PTHR45431:SF3">
    <property type="entry name" value="RHODANESE-LIKE DOMAIN-CONTAINING PROTEIN 15, CHLOROPLASTIC"/>
    <property type="match status" value="1"/>
</dbReference>
<evidence type="ECO:0000256" key="1">
    <source>
        <dbReference type="SAM" id="SignalP"/>
    </source>
</evidence>